<gene>
    <name evidence="1" type="ORF">CVS29_04025</name>
</gene>
<evidence type="ECO:0008006" key="3">
    <source>
        <dbReference type="Google" id="ProtNLM"/>
    </source>
</evidence>
<reference evidence="1 2" key="1">
    <citation type="submission" date="2018-05" db="EMBL/GenBank/DDBJ databases">
        <title>Genetic diversity of glacier-inhabiting Cryobacterium bacteria in China and description of Cryobacterium mengkeensis sp. nov. and Arthrobacter glacialis sp. nov.</title>
        <authorList>
            <person name="Liu Q."/>
            <person name="Xin Y.-H."/>
        </authorList>
    </citation>
    <scope>NUCLEOTIDE SEQUENCE [LARGE SCALE GENOMIC DNA]</scope>
    <source>
        <strain evidence="1 2">GP3</strain>
    </source>
</reference>
<protein>
    <recommendedName>
        <fullName evidence="3">VOC domain-containing protein</fullName>
    </recommendedName>
</protein>
<keyword evidence="2" id="KW-1185">Reference proteome</keyword>
<accession>A0A2V3DTP2</accession>
<proteinExistence type="predicted"/>
<dbReference type="RefSeq" id="WP_110105062.1">
    <property type="nucleotide sequence ID" value="NZ_JACBZZ010000001.1"/>
</dbReference>
<dbReference type="Proteomes" id="UP000246303">
    <property type="component" value="Unassembled WGS sequence"/>
</dbReference>
<sequence>MLRVRPLILTPHFDATVTQLRELGLDTLEIGRDSADFDSGNGKIRVIRESPQASRTELAFELRDATIFVRRTLADGSHAELADTDNGPGAKVTAPDGFSFSLAESEDLRLPHPDTALAVTAIWRTPDTAAANKVLANIGAKFVRDLPDGGALYRAKNGGFVATAQGEVSGVELELKHGSGILTFGAGSELFLDFSAEKKRAGRG</sequence>
<dbReference type="EMBL" id="QHLZ01000002">
    <property type="protein sequence ID" value="PXA66748.1"/>
    <property type="molecule type" value="Genomic_DNA"/>
</dbReference>
<name>A0A2V3DTP2_9MICC</name>
<organism evidence="1 2">
    <name type="scientific">Arthrobacter psychrochitiniphilus</name>
    <dbReference type="NCBI Taxonomy" id="291045"/>
    <lineage>
        <taxon>Bacteria</taxon>
        <taxon>Bacillati</taxon>
        <taxon>Actinomycetota</taxon>
        <taxon>Actinomycetes</taxon>
        <taxon>Micrococcales</taxon>
        <taxon>Micrococcaceae</taxon>
        <taxon>Arthrobacter</taxon>
    </lineage>
</organism>
<dbReference type="AlphaFoldDB" id="A0A2V3DTP2"/>
<comment type="caution">
    <text evidence="1">The sequence shown here is derived from an EMBL/GenBank/DDBJ whole genome shotgun (WGS) entry which is preliminary data.</text>
</comment>
<evidence type="ECO:0000313" key="1">
    <source>
        <dbReference type="EMBL" id="PXA66748.1"/>
    </source>
</evidence>
<evidence type="ECO:0000313" key="2">
    <source>
        <dbReference type="Proteomes" id="UP000246303"/>
    </source>
</evidence>
<dbReference type="OrthoDB" id="3296095at2"/>